<dbReference type="GO" id="GO:0000339">
    <property type="term" value="F:RNA cap binding"/>
    <property type="evidence" value="ECO:0007669"/>
    <property type="project" value="InterPro"/>
</dbReference>
<evidence type="ECO:0000313" key="1">
    <source>
        <dbReference type="EMBL" id="CAF4322571.1"/>
    </source>
</evidence>
<sequence>HVFEDFHQETLYDHEAGQLYGLEKFWAFLKYSRQKPKINPKLEEILKNYKNLEDFRVDGASFPQQFFPTKSNYNCSSIRSNSNSLKPNGEQYLNGAKLYTRFAFLLFCLK</sequence>
<organism evidence="1 2">
    <name type="scientific">Rotaria sordida</name>
    <dbReference type="NCBI Taxonomy" id="392033"/>
    <lineage>
        <taxon>Eukaryota</taxon>
        <taxon>Metazoa</taxon>
        <taxon>Spiralia</taxon>
        <taxon>Gnathifera</taxon>
        <taxon>Rotifera</taxon>
        <taxon>Eurotatoria</taxon>
        <taxon>Bdelloidea</taxon>
        <taxon>Philodinida</taxon>
        <taxon>Philodinidae</taxon>
        <taxon>Rotaria</taxon>
    </lineage>
</organism>
<dbReference type="EMBL" id="CAJOBD010041972">
    <property type="protein sequence ID" value="CAF4322571.1"/>
    <property type="molecule type" value="Genomic_DNA"/>
</dbReference>
<evidence type="ECO:0000313" key="2">
    <source>
        <dbReference type="Proteomes" id="UP000663836"/>
    </source>
</evidence>
<proteinExistence type="predicted"/>
<dbReference type="GO" id="GO:0048255">
    <property type="term" value="P:mRNA stabilization"/>
    <property type="evidence" value="ECO:0007669"/>
    <property type="project" value="InterPro"/>
</dbReference>
<reference evidence="1" key="1">
    <citation type="submission" date="2021-02" db="EMBL/GenBank/DDBJ databases">
        <authorList>
            <person name="Nowell W R."/>
        </authorList>
    </citation>
    <scope>NUCLEOTIDE SEQUENCE</scope>
</reference>
<accession>A0A820J7F6</accession>
<dbReference type="Pfam" id="PF21071">
    <property type="entry name" value="LARP1_HEAT"/>
    <property type="match status" value="1"/>
</dbReference>
<gene>
    <name evidence="1" type="ORF">JBS370_LOCUS41068</name>
</gene>
<protein>
    <submittedName>
        <fullName evidence="1">Uncharacterized protein</fullName>
    </submittedName>
</protein>
<dbReference type="Proteomes" id="UP000663836">
    <property type="component" value="Unassembled WGS sequence"/>
</dbReference>
<comment type="caution">
    <text evidence="1">The sequence shown here is derived from an EMBL/GenBank/DDBJ whole genome shotgun (WGS) entry which is preliminary data.</text>
</comment>
<feature type="non-terminal residue" evidence="1">
    <location>
        <position position="1"/>
    </location>
</feature>
<dbReference type="InterPro" id="IPR006607">
    <property type="entry name" value="DM15"/>
</dbReference>
<dbReference type="AlphaFoldDB" id="A0A820J7F6"/>
<name>A0A820J7F6_9BILA</name>